<feature type="signal peptide" evidence="1">
    <location>
        <begin position="1"/>
        <end position="22"/>
    </location>
</feature>
<name>A0A2T0MK07_9FLAO</name>
<protein>
    <recommendedName>
        <fullName evidence="4">Cytochrome c domain-containing protein</fullName>
    </recommendedName>
</protein>
<gene>
    <name evidence="2" type="ORF">CLV81_1928</name>
</gene>
<keyword evidence="1" id="KW-0732">Signal</keyword>
<dbReference type="SUPFAM" id="SSF46626">
    <property type="entry name" value="Cytochrome c"/>
    <property type="match status" value="1"/>
</dbReference>
<reference evidence="2 3" key="1">
    <citation type="submission" date="2018-03" db="EMBL/GenBank/DDBJ databases">
        <title>Genomic Encyclopedia of Archaeal and Bacterial Type Strains, Phase II (KMG-II): from individual species to whole genera.</title>
        <authorList>
            <person name="Goeker M."/>
        </authorList>
    </citation>
    <scope>NUCLEOTIDE SEQUENCE [LARGE SCALE GENOMIC DNA]</scope>
    <source>
        <strain evidence="2 3">DSM 25027</strain>
    </source>
</reference>
<dbReference type="GO" id="GO:0009055">
    <property type="term" value="F:electron transfer activity"/>
    <property type="evidence" value="ECO:0007669"/>
    <property type="project" value="InterPro"/>
</dbReference>
<dbReference type="RefSeq" id="WP_146129872.1">
    <property type="nucleotide sequence ID" value="NZ_PVYX01000001.1"/>
</dbReference>
<evidence type="ECO:0000313" key="3">
    <source>
        <dbReference type="Proteomes" id="UP000237640"/>
    </source>
</evidence>
<feature type="chain" id="PRO_5015624240" description="Cytochrome c domain-containing protein" evidence="1">
    <location>
        <begin position="23"/>
        <end position="128"/>
    </location>
</feature>
<dbReference type="InterPro" id="IPR036909">
    <property type="entry name" value="Cyt_c-like_dom_sf"/>
</dbReference>
<accession>A0A2T0MK07</accession>
<sequence>MKNVIKLFLPLVSLLIFSCANDSESDLLDPIPENVDDVNDDEIVDAVTFTADIQPIIANNCLGCHSSPPRNGAPFALVTFQQVSSRNGGVLRTVSLQTGQPGAMPPAGRIPQASIDLINQWIEDGLIE</sequence>
<dbReference type="PROSITE" id="PS51257">
    <property type="entry name" value="PROKAR_LIPOPROTEIN"/>
    <property type="match status" value="1"/>
</dbReference>
<keyword evidence="3" id="KW-1185">Reference proteome</keyword>
<proteinExistence type="predicted"/>
<comment type="caution">
    <text evidence="2">The sequence shown here is derived from an EMBL/GenBank/DDBJ whole genome shotgun (WGS) entry which is preliminary data.</text>
</comment>
<evidence type="ECO:0000256" key="1">
    <source>
        <dbReference type="SAM" id="SignalP"/>
    </source>
</evidence>
<evidence type="ECO:0008006" key="4">
    <source>
        <dbReference type="Google" id="ProtNLM"/>
    </source>
</evidence>
<dbReference type="Proteomes" id="UP000237640">
    <property type="component" value="Unassembled WGS sequence"/>
</dbReference>
<dbReference type="AlphaFoldDB" id="A0A2T0MK07"/>
<dbReference type="OrthoDB" id="9786191at2"/>
<evidence type="ECO:0000313" key="2">
    <source>
        <dbReference type="EMBL" id="PRX57914.1"/>
    </source>
</evidence>
<dbReference type="EMBL" id="PVYX01000001">
    <property type="protein sequence ID" value="PRX57914.1"/>
    <property type="molecule type" value="Genomic_DNA"/>
</dbReference>
<organism evidence="2 3">
    <name type="scientific">Flagellimonas meridianipacifica</name>
    <dbReference type="NCBI Taxonomy" id="1080225"/>
    <lineage>
        <taxon>Bacteria</taxon>
        <taxon>Pseudomonadati</taxon>
        <taxon>Bacteroidota</taxon>
        <taxon>Flavobacteriia</taxon>
        <taxon>Flavobacteriales</taxon>
        <taxon>Flavobacteriaceae</taxon>
        <taxon>Flagellimonas</taxon>
    </lineage>
</organism>
<dbReference type="GO" id="GO:0020037">
    <property type="term" value="F:heme binding"/>
    <property type="evidence" value="ECO:0007669"/>
    <property type="project" value="InterPro"/>
</dbReference>